<dbReference type="Proteomes" id="UP000055014">
    <property type="component" value="Unassembled WGS sequence"/>
</dbReference>
<reference evidence="2 5" key="3">
    <citation type="journal article" date="2018" name="Nat. Biotechnol.">
        <title>A standardized bacterial taxonomy based on genome phylogeny substantially revises the tree of life.</title>
        <authorList>
            <person name="Parks D.H."/>
            <person name="Chuvochina M."/>
            <person name="Waite D.W."/>
            <person name="Rinke C."/>
            <person name="Skarshewski A."/>
            <person name="Chaumeil P.A."/>
            <person name="Hugenholtz P."/>
        </authorList>
    </citation>
    <scope>NUCLEOTIDE SEQUENCE [LARGE SCALE GENOMIC DNA]</scope>
    <source>
        <strain evidence="2">UBA9905</strain>
    </source>
</reference>
<dbReference type="InterPro" id="IPR050902">
    <property type="entry name" value="ABC_Transporter_SBP"/>
</dbReference>
<evidence type="ECO:0000313" key="5">
    <source>
        <dbReference type="Proteomes" id="UP000264215"/>
    </source>
</evidence>
<dbReference type="EMBL" id="DQBS01000129">
    <property type="protein sequence ID" value="HCO70020.1"/>
    <property type="molecule type" value="Genomic_DNA"/>
</dbReference>
<evidence type="ECO:0000313" key="3">
    <source>
        <dbReference type="EMBL" id="KUK84644.1"/>
    </source>
</evidence>
<protein>
    <submittedName>
        <fullName evidence="3">ABC-type Fe3+-hydroxamate transport system, periplasmic component</fullName>
    </submittedName>
    <submittedName>
        <fullName evidence="2">Cobalamin-binding protein</fullName>
    </submittedName>
</protein>
<gene>
    <name evidence="2" type="ORF">DIT26_05475</name>
    <name evidence="3" type="ORF">XE02_1627</name>
</gene>
<reference evidence="4" key="2">
    <citation type="journal article" date="2015" name="MBio">
        <title>Genome-Resolved Metagenomic Analysis Reveals Roles for Candidate Phyla and Other Microbial Community Members in Biogeochemical Transformations in Oil Reservoirs.</title>
        <authorList>
            <person name="Hu P."/>
            <person name="Tom L."/>
            <person name="Singh A."/>
            <person name="Thomas B.C."/>
            <person name="Baker B.J."/>
            <person name="Piceno Y.M."/>
            <person name="Andersen G.L."/>
            <person name="Banfield J.F."/>
        </authorList>
    </citation>
    <scope>NUCLEOTIDE SEQUENCE [LARGE SCALE GENOMIC DNA]</scope>
</reference>
<accession>A0A101HXL5</accession>
<dbReference type="PANTHER" id="PTHR30535">
    <property type="entry name" value="VITAMIN B12-BINDING PROTEIN"/>
    <property type="match status" value="1"/>
</dbReference>
<reference evidence="3" key="1">
    <citation type="journal article" date="2015" name="MBio">
        <title>Genome-resolved metagenomic analysis reveals roles for candidate phyla and other microbial community members in biogeochemical transformations in oil reservoirs.</title>
        <authorList>
            <person name="Hu P."/>
            <person name="Tom L."/>
            <person name="Singh A."/>
            <person name="Thomas B.C."/>
            <person name="Baker B.J."/>
            <person name="Piceno Y.M."/>
            <person name="Andersen G.L."/>
            <person name="Banfield J.F."/>
        </authorList>
    </citation>
    <scope>NUCLEOTIDE SEQUENCE [LARGE SCALE GENOMIC DNA]</scope>
    <source>
        <strain evidence="3">46_70</strain>
    </source>
</reference>
<dbReference type="PATRIC" id="fig|1236046.5.peg.74"/>
<evidence type="ECO:0000313" key="4">
    <source>
        <dbReference type="Proteomes" id="UP000055014"/>
    </source>
</evidence>
<comment type="caution">
    <text evidence="3">The sequence shown here is derived from an EMBL/GenBank/DDBJ whole genome shotgun (WGS) entry which is preliminary data.</text>
</comment>
<dbReference type="Pfam" id="PF01497">
    <property type="entry name" value="Peripla_BP_2"/>
    <property type="match status" value="1"/>
</dbReference>
<dbReference type="EMBL" id="LGGW01000241">
    <property type="protein sequence ID" value="KUK84644.1"/>
    <property type="molecule type" value="Genomic_DNA"/>
</dbReference>
<dbReference type="GO" id="GO:0071281">
    <property type="term" value="P:cellular response to iron ion"/>
    <property type="evidence" value="ECO:0007669"/>
    <property type="project" value="TreeGrafter"/>
</dbReference>
<dbReference type="Proteomes" id="UP000264215">
    <property type="component" value="Unassembled WGS sequence"/>
</dbReference>
<feature type="domain" description="Fe/B12 periplasmic-binding" evidence="1">
    <location>
        <begin position="49"/>
        <end position="305"/>
    </location>
</feature>
<proteinExistence type="predicted"/>
<evidence type="ECO:0000313" key="2">
    <source>
        <dbReference type="EMBL" id="HCO70020.1"/>
    </source>
</evidence>
<organism evidence="3 4">
    <name type="scientific">Mesotoga infera</name>
    <dbReference type="NCBI Taxonomy" id="1236046"/>
    <lineage>
        <taxon>Bacteria</taxon>
        <taxon>Thermotogati</taxon>
        <taxon>Thermotogota</taxon>
        <taxon>Thermotogae</taxon>
        <taxon>Kosmotogales</taxon>
        <taxon>Kosmotogaceae</taxon>
        <taxon>Mesotoga</taxon>
    </lineage>
</organism>
<evidence type="ECO:0000259" key="1">
    <source>
        <dbReference type="PROSITE" id="PS50983"/>
    </source>
</evidence>
<name>A0A101HXL5_9BACT</name>
<dbReference type="InterPro" id="IPR002491">
    <property type="entry name" value="ABC_transptr_periplasmic_BD"/>
</dbReference>
<dbReference type="AlphaFoldDB" id="A0A101HXL5"/>
<sequence>MVKFLAKGVSFLKRFLAVCFVVLFFVLSLAFEIVDDLGRLVTIDNPPDRVVIASPAITRYLEVLGVSSRIVGVTDWDPYALSNEVEKIGNVVPLNLEKILSLDPDLVMISGGFQEAEVAKLEKIGISTFVMNPNSFEDIYRNLMVVGNLFGVPEIGRISATNFRDEVLEIAKDSYNVPQSEKPKVMYVMIAGEVSDIWTCGTGSFVNQAIAYAGGANVGAPYSGNNGWFPVSPEFVLNSQPDVILVPYYYEGGQEEAVKMITSYKPFADLPAVKNNRVYPLYDGLTAYANPNFVDLVKTLKELFY</sequence>
<dbReference type="SUPFAM" id="SSF53807">
    <property type="entry name" value="Helical backbone' metal receptor"/>
    <property type="match status" value="1"/>
</dbReference>
<dbReference type="Gene3D" id="3.40.50.1980">
    <property type="entry name" value="Nitrogenase molybdenum iron protein domain"/>
    <property type="match status" value="2"/>
</dbReference>
<dbReference type="PROSITE" id="PS50983">
    <property type="entry name" value="FE_B12_PBP"/>
    <property type="match status" value="1"/>
</dbReference>
<dbReference type="PANTHER" id="PTHR30535:SF34">
    <property type="entry name" value="MOLYBDATE-BINDING PROTEIN MOLA"/>
    <property type="match status" value="1"/>
</dbReference>